<dbReference type="PANTHER" id="PTHR16214">
    <property type="entry name" value="TRANSMEMBRANE PROTEIN 260"/>
    <property type="match status" value="1"/>
</dbReference>
<keyword evidence="1" id="KW-0812">Transmembrane</keyword>
<feature type="transmembrane region" description="Helical" evidence="1">
    <location>
        <begin position="222"/>
        <end position="244"/>
    </location>
</feature>
<name>A0A6N6RJK1_9FLAO</name>
<organism evidence="2 3">
    <name type="scientific">Phaeocystidibacter luteus</name>
    <dbReference type="NCBI Taxonomy" id="911197"/>
    <lineage>
        <taxon>Bacteria</taxon>
        <taxon>Pseudomonadati</taxon>
        <taxon>Bacteroidota</taxon>
        <taxon>Flavobacteriia</taxon>
        <taxon>Flavobacteriales</taxon>
        <taxon>Phaeocystidibacteraceae</taxon>
        <taxon>Phaeocystidibacter</taxon>
    </lineage>
</organism>
<evidence type="ECO:0000256" key="1">
    <source>
        <dbReference type="SAM" id="Phobius"/>
    </source>
</evidence>
<keyword evidence="1" id="KW-1133">Transmembrane helix</keyword>
<dbReference type="OrthoDB" id="9807602at2"/>
<dbReference type="InterPro" id="IPR021280">
    <property type="entry name" value="TMEM260-like"/>
</dbReference>
<feature type="transmembrane region" description="Helical" evidence="1">
    <location>
        <begin position="501"/>
        <end position="519"/>
    </location>
</feature>
<feature type="transmembrane region" description="Helical" evidence="1">
    <location>
        <begin position="555"/>
        <end position="576"/>
    </location>
</feature>
<accession>A0A6N6RJK1</accession>
<feature type="transmembrane region" description="Helical" evidence="1">
    <location>
        <begin position="179"/>
        <end position="210"/>
    </location>
</feature>
<keyword evidence="1" id="KW-0472">Membrane</keyword>
<dbReference type="InterPro" id="IPR052724">
    <property type="entry name" value="GT117_domain-containing"/>
</dbReference>
<sequence>MQTSNYTKINNILGWVIWIIASATYVATVAPTASFWDCGEYIATSVKLQVGHPPGAPLFQIVGNFFSQFAGDVTGQAYMVNLLSAFSSSFSILFLFWTITHVAKKLILRNGSEFDNQKMLAVFGAGIVGALAFTWSDSFWYSAVEGEVYAMSSFFTAVAFWAVTKWERAYDNDPYANRWLVLIAYLIGLSVGVHILVFLAIPPIVMVVYYKVKPDATIKDSIVGTVLSVIILGAVFKVIIPLLLKMFGFLEITFVNSLSLMKNSGTVFAIILIIAGAYFGIRYAKKKSLPFVSQGIFAVLFILIGYSSFVMLGIRSNAGTPIDENNPEDALSMLAYYNREQYGDWPVMYGKVFNSQLDRSEPFVDGSPTYTYDEEQKKYVITDDKKFAVPNYDPEWTMFFPRMWSDQDNHVQGYLKISSLTSKEQKPTFADNFKFFMNYQVGHMYWRYFLWNFVGRQNDLQHHYERTQGNYMTGISAVDNGRLGNQDLLPDYMKNNPARNAYFAIPFILGLIGLGYQAFKDGKDAWVIGMFFLFTGLAIVVYTNHKPFEPRERDYAFVGSFYVFAIWIGLGVVAIYDLIRERLNVPGLAGIVTVVTLAIVPLNMVAQNWDDHDRSQRYMARDTAKAYLDSCAPNAILFTNGDNDTFPLWYLQEVEEYRTDVRVVNLSLLNTDWYIDQLKRSAYVDGNNIPFSFEKDQYRMGTRDVLYLNPQKFRQDYGRNPGARWSTDDFIKFVKQDGANFQFKPHGIQNSPSYYYYPQTNLRIDIDKQQVIDQGVVGVEDSAKIVDYIDWDFKGRAMLKRDLMVIDLINQNDWSRPIYFAITVGSSPKSFFYLQDYFRLEGLAYRFVPVNTPRQDNQSIEFGYVDTDILFNNLMAMEFEGISDPDVYYDETCRRPTYNLRTIFGRCARALVAEGKDDKAEQVIDRAMELMPTEKYEYNYFITSLIEGYYQAGAMDKADAMVVEFADQLDQEIAYFQSFRKQSEVRAEMGNSLSLYRMLNGMSMQYHMQSQQGGQSPIAQRYREVAQRYGLR</sequence>
<dbReference type="PANTHER" id="PTHR16214:SF3">
    <property type="entry name" value="TRANSMEMBRANE PROTEIN 260"/>
    <property type="match status" value="1"/>
</dbReference>
<feature type="transmembrane region" description="Helical" evidence="1">
    <location>
        <begin position="588"/>
        <end position="606"/>
    </location>
</feature>
<comment type="caution">
    <text evidence="2">The sequence shown here is derived from an EMBL/GenBank/DDBJ whole genome shotgun (WGS) entry which is preliminary data.</text>
</comment>
<reference evidence="2 3" key="1">
    <citation type="submission" date="2019-09" db="EMBL/GenBank/DDBJ databases">
        <title>Genomes of family Cryomorphaceae.</title>
        <authorList>
            <person name="Bowman J.P."/>
        </authorList>
    </citation>
    <scope>NUCLEOTIDE SEQUENCE [LARGE SCALE GENOMIC DNA]</scope>
    <source>
        <strain evidence="2 3">LMG 25704</strain>
    </source>
</reference>
<feature type="transmembrane region" description="Helical" evidence="1">
    <location>
        <begin position="525"/>
        <end position="543"/>
    </location>
</feature>
<dbReference type="RefSeq" id="WP_151666581.1">
    <property type="nucleotide sequence ID" value="NZ_WBVO01000002.1"/>
</dbReference>
<feature type="transmembrane region" description="Helical" evidence="1">
    <location>
        <begin position="119"/>
        <end position="136"/>
    </location>
</feature>
<feature type="transmembrane region" description="Helical" evidence="1">
    <location>
        <begin position="78"/>
        <end position="99"/>
    </location>
</feature>
<feature type="transmembrane region" description="Helical" evidence="1">
    <location>
        <begin position="12"/>
        <end position="36"/>
    </location>
</feature>
<dbReference type="EMBL" id="WBVO01000002">
    <property type="protein sequence ID" value="KAB2813913.1"/>
    <property type="molecule type" value="Genomic_DNA"/>
</dbReference>
<feature type="transmembrane region" description="Helical" evidence="1">
    <location>
        <begin position="265"/>
        <end position="284"/>
    </location>
</feature>
<dbReference type="Proteomes" id="UP000468650">
    <property type="component" value="Unassembled WGS sequence"/>
</dbReference>
<feature type="transmembrane region" description="Helical" evidence="1">
    <location>
        <begin position="296"/>
        <end position="314"/>
    </location>
</feature>
<evidence type="ECO:0000313" key="3">
    <source>
        <dbReference type="Proteomes" id="UP000468650"/>
    </source>
</evidence>
<proteinExistence type="predicted"/>
<evidence type="ECO:0000313" key="2">
    <source>
        <dbReference type="EMBL" id="KAB2813913.1"/>
    </source>
</evidence>
<protein>
    <submittedName>
        <fullName evidence="2">DUF2723 domain-containing protein</fullName>
    </submittedName>
</protein>
<gene>
    <name evidence="2" type="ORF">F8C67_04305</name>
</gene>
<keyword evidence="3" id="KW-1185">Reference proteome</keyword>
<dbReference type="AlphaFoldDB" id="A0A6N6RJK1"/>
<dbReference type="Pfam" id="PF11028">
    <property type="entry name" value="TMEM260-like"/>
    <property type="match status" value="1"/>
</dbReference>